<feature type="domain" description="HPr" evidence="4">
    <location>
        <begin position="1"/>
        <end position="90"/>
    </location>
</feature>
<evidence type="ECO:0000256" key="2">
    <source>
        <dbReference type="ARBA" id="ARBA00022490"/>
    </source>
</evidence>
<evidence type="ECO:0000313" key="6">
    <source>
        <dbReference type="Proteomes" id="UP000315385"/>
    </source>
</evidence>
<dbReference type="PROSITE" id="PS00369">
    <property type="entry name" value="PTS_HPR_HIS"/>
    <property type="match status" value="1"/>
</dbReference>
<evidence type="ECO:0000259" key="4">
    <source>
        <dbReference type="PROSITE" id="PS51350"/>
    </source>
</evidence>
<dbReference type="NCBIfam" id="TIGR01003">
    <property type="entry name" value="PTS_HPr_family"/>
    <property type="match status" value="1"/>
</dbReference>
<comment type="caution">
    <text evidence="5">The sequence shown here is derived from an EMBL/GenBank/DDBJ whole genome shotgun (WGS) entry which is preliminary data.</text>
</comment>
<gene>
    <name evidence="5" type="ORF">EWF95_06045</name>
</gene>
<accession>A0A544QME8</accession>
<dbReference type="PROSITE" id="PS51350">
    <property type="entry name" value="PTS_HPR_DOM"/>
    <property type="match status" value="1"/>
</dbReference>
<dbReference type="PANTHER" id="PTHR33705">
    <property type="entry name" value="PHOSPHOCARRIER PROTEIN HPR"/>
    <property type="match status" value="1"/>
</dbReference>
<dbReference type="AlphaFoldDB" id="A0A544QME8"/>
<dbReference type="PANTHER" id="PTHR33705:SF2">
    <property type="entry name" value="PHOSPHOCARRIER PROTEIN NPR"/>
    <property type="match status" value="1"/>
</dbReference>
<sequence>MERTVTVVPEDGLHARPATTFVEAAGNFDATITVEAVDGSRPPVAADSILAVTGLGVRRGDRVKLTAEGPDAEPALDALVNVISTPAGESDVADDTPA</sequence>
<dbReference type="SUPFAM" id="SSF55594">
    <property type="entry name" value="HPr-like"/>
    <property type="match status" value="1"/>
</dbReference>
<proteinExistence type="predicted"/>
<keyword evidence="2" id="KW-0963">Cytoplasm</keyword>
<comment type="subcellular location">
    <subcellularLocation>
        <location evidence="1">Cytoplasm</location>
    </subcellularLocation>
</comment>
<dbReference type="Pfam" id="PF00381">
    <property type="entry name" value="PTS-HPr"/>
    <property type="match status" value="1"/>
</dbReference>
<evidence type="ECO:0000313" key="5">
    <source>
        <dbReference type="EMBL" id="TQQ80054.1"/>
    </source>
</evidence>
<dbReference type="GO" id="GO:0005737">
    <property type="term" value="C:cytoplasm"/>
    <property type="evidence" value="ECO:0007669"/>
    <property type="project" value="UniProtKB-SubCell"/>
</dbReference>
<dbReference type="EMBL" id="SESI01000002">
    <property type="protein sequence ID" value="TQQ80054.1"/>
    <property type="molecule type" value="Genomic_DNA"/>
</dbReference>
<dbReference type="InterPro" id="IPR050399">
    <property type="entry name" value="HPr"/>
</dbReference>
<keyword evidence="3" id="KW-0598">Phosphotransferase system</keyword>
<dbReference type="RefSeq" id="WP_142443178.1">
    <property type="nucleotide sequence ID" value="NZ_SESI01000002.1"/>
</dbReference>
<evidence type="ECO:0000256" key="1">
    <source>
        <dbReference type="ARBA" id="ARBA00004496"/>
    </source>
</evidence>
<dbReference type="PRINTS" id="PR00107">
    <property type="entry name" value="PHOSPHOCPHPR"/>
</dbReference>
<organism evidence="5 6">
    <name type="scientific">Halonotius roseus</name>
    <dbReference type="NCBI Taxonomy" id="2511997"/>
    <lineage>
        <taxon>Archaea</taxon>
        <taxon>Methanobacteriati</taxon>
        <taxon>Methanobacteriota</taxon>
        <taxon>Stenosarchaea group</taxon>
        <taxon>Halobacteria</taxon>
        <taxon>Halobacteriales</taxon>
        <taxon>Haloferacaceae</taxon>
        <taxon>Halonotius</taxon>
    </lineage>
</organism>
<dbReference type="InterPro" id="IPR000032">
    <property type="entry name" value="HPr-like"/>
</dbReference>
<name>A0A544QME8_9EURY</name>
<dbReference type="Proteomes" id="UP000315385">
    <property type="component" value="Unassembled WGS sequence"/>
</dbReference>
<dbReference type="InterPro" id="IPR035895">
    <property type="entry name" value="HPr-like_sf"/>
</dbReference>
<evidence type="ECO:0000256" key="3">
    <source>
        <dbReference type="ARBA" id="ARBA00022683"/>
    </source>
</evidence>
<dbReference type="InterPro" id="IPR001020">
    <property type="entry name" value="PTS_HPr_His_P_site"/>
</dbReference>
<dbReference type="Gene3D" id="3.30.1340.10">
    <property type="entry name" value="HPr-like"/>
    <property type="match status" value="1"/>
</dbReference>
<dbReference type="GO" id="GO:0009401">
    <property type="term" value="P:phosphoenolpyruvate-dependent sugar phosphotransferase system"/>
    <property type="evidence" value="ECO:0007669"/>
    <property type="project" value="UniProtKB-KW"/>
</dbReference>
<reference evidence="5 6" key="1">
    <citation type="submission" date="2019-02" db="EMBL/GenBank/DDBJ databases">
        <title>Halonotius sp. a new haloqrchaeon isolated from saline water.</title>
        <authorList>
            <person name="Duran-Viseras A."/>
            <person name="Sanchez-Porro C."/>
            <person name="Ventosa A."/>
        </authorList>
    </citation>
    <scope>NUCLEOTIDE SEQUENCE [LARGE SCALE GENOMIC DNA]</scope>
    <source>
        <strain evidence="5 6">F9-27</strain>
    </source>
</reference>
<dbReference type="CDD" id="cd00367">
    <property type="entry name" value="PTS-HPr_like"/>
    <property type="match status" value="1"/>
</dbReference>
<protein>
    <submittedName>
        <fullName evidence="5">HPr family phosphocarrier protein</fullName>
    </submittedName>
</protein>
<dbReference type="OrthoDB" id="307063at2157"/>
<keyword evidence="6" id="KW-1185">Reference proteome</keyword>